<name>A0A941BIH7_9BURK</name>
<dbReference type="AlphaFoldDB" id="A0A941BIH7"/>
<feature type="transmembrane region" description="Helical" evidence="1">
    <location>
        <begin position="6"/>
        <end position="21"/>
    </location>
</feature>
<evidence type="ECO:0000256" key="1">
    <source>
        <dbReference type="SAM" id="Phobius"/>
    </source>
</evidence>
<protein>
    <submittedName>
        <fullName evidence="2">Uncharacterized protein</fullName>
    </submittedName>
</protein>
<organism evidence="2 3">
    <name type="scientific">Ideonella aquatica</name>
    <dbReference type="NCBI Taxonomy" id="2824119"/>
    <lineage>
        <taxon>Bacteria</taxon>
        <taxon>Pseudomonadati</taxon>
        <taxon>Pseudomonadota</taxon>
        <taxon>Betaproteobacteria</taxon>
        <taxon>Burkholderiales</taxon>
        <taxon>Sphaerotilaceae</taxon>
        <taxon>Ideonella</taxon>
    </lineage>
</organism>
<dbReference type="Proteomes" id="UP000678374">
    <property type="component" value="Unassembled WGS sequence"/>
</dbReference>
<evidence type="ECO:0000313" key="3">
    <source>
        <dbReference type="Proteomes" id="UP000678374"/>
    </source>
</evidence>
<comment type="caution">
    <text evidence="2">The sequence shown here is derived from an EMBL/GenBank/DDBJ whole genome shotgun (WGS) entry which is preliminary data.</text>
</comment>
<keyword evidence="1" id="KW-0812">Transmembrane</keyword>
<proteinExistence type="predicted"/>
<reference evidence="2" key="1">
    <citation type="submission" date="2021-04" db="EMBL/GenBank/DDBJ databases">
        <title>The genome sequence of Ideonella sp. 4Y11.</title>
        <authorList>
            <person name="Liu Y."/>
        </authorList>
    </citation>
    <scope>NUCLEOTIDE SEQUENCE</scope>
    <source>
        <strain evidence="2">4Y11</strain>
    </source>
</reference>
<dbReference type="EMBL" id="JAGQDE010000003">
    <property type="protein sequence ID" value="MBQ0958587.1"/>
    <property type="molecule type" value="Genomic_DNA"/>
</dbReference>
<gene>
    <name evidence="2" type="ORF">KAK06_06405</name>
</gene>
<dbReference type="RefSeq" id="WP_210801083.1">
    <property type="nucleotide sequence ID" value="NZ_JAGQDE010000003.1"/>
</dbReference>
<feature type="transmembrane region" description="Helical" evidence="1">
    <location>
        <begin position="50"/>
        <end position="67"/>
    </location>
</feature>
<evidence type="ECO:0000313" key="2">
    <source>
        <dbReference type="EMBL" id="MBQ0958587.1"/>
    </source>
</evidence>
<keyword evidence="1" id="KW-0472">Membrane</keyword>
<sequence length="92" mass="9985">MQSDDSLVSVAVLALVIFFLVPSRYLRLGHYVVASFVAAFVFGSHADDTYFRVSLVAGVALGGVWLFRKLSHGPAREANNDSVADTGERPKE</sequence>
<keyword evidence="3" id="KW-1185">Reference proteome</keyword>
<accession>A0A941BIH7</accession>
<keyword evidence="1" id="KW-1133">Transmembrane helix</keyword>